<name>A0A1Y2A9F2_9PLEO</name>
<keyword evidence="5" id="KW-0325">Glycoprotein</keyword>
<feature type="disulfide bond" evidence="9">
    <location>
        <begin position="49"/>
        <end position="56"/>
    </location>
</feature>
<sequence length="277" mass="28707">MRPPSIFTILAFVTFALEEVKAQTPSEQIRKLPVCAQTCITKGFAQCKCNILNFACACNCDSFVSFCNNCTDTSCADSYLKPVLEALDRTCKSFTKTSTIKTTSPVTSSTFSISTTIPTTGLSEPLTNSILTQPPTGTAENTGVFAPGASSVFVNPGNPGNENPTGGTVETGITGYPPTTGGGGSLTLNPTAKGSATGAGPFPFFPATTTASWSTYAYCYPAPNGTARGLNATISCVQASEYTGAQFTGGNAMGKTPSQSWIVSIAIFLAGLFFCNL</sequence>
<dbReference type="Pfam" id="PF05730">
    <property type="entry name" value="CFEM"/>
    <property type="match status" value="1"/>
</dbReference>
<keyword evidence="7 9" id="KW-1015">Disulfide bond</keyword>
<feature type="domain" description="CFEM" evidence="11">
    <location>
        <begin position="7"/>
        <end position="118"/>
    </location>
</feature>
<dbReference type="EMBL" id="MCFA01000003">
    <property type="protein sequence ID" value="ORY19149.1"/>
    <property type="molecule type" value="Genomic_DNA"/>
</dbReference>
<keyword evidence="5" id="KW-0336">GPI-anchor</keyword>
<dbReference type="Proteomes" id="UP000193144">
    <property type="component" value="Unassembled WGS sequence"/>
</dbReference>
<evidence type="ECO:0000256" key="3">
    <source>
        <dbReference type="ARBA" id="ARBA00010031"/>
    </source>
</evidence>
<evidence type="ECO:0000256" key="6">
    <source>
        <dbReference type="ARBA" id="ARBA00022729"/>
    </source>
</evidence>
<feature type="disulfide bond" evidence="9">
    <location>
        <begin position="39"/>
        <end position="70"/>
    </location>
</feature>
<evidence type="ECO:0000313" key="12">
    <source>
        <dbReference type="EMBL" id="ORY19149.1"/>
    </source>
</evidence>
<keyword evidence="8" id="KW-0449">Lipoprotein</keyword>
<comment type="similarity">
    <text evidence="3">Belongs to the RBT5 family.</text>
</comment>
<proteinExistence type="inferred from homology"/>
<keyword evidence="4" id="KW-0964">Secreted</keyword>
<evidence type="ECO:0000256" key="4">
    <source>
        <dbReference type="ARBA" id="ARBA00022525"/>
    </source>
</evidence>
<evidence type="ECO:0000256" key="5">
    <source>
        <dbReference type="ARBA" id="ARBA00022622"/>
    </source>
</evidence>
<protein>
    <recommendedName>
        <fullName evidence="11">CFEM domain-containing protein</fullName>
    </recommendedName>
</protein>
<dbReference type="GO" id="GO:0098552">
    <property type="term" value="C:side of membrane"/>
    <property type="evidence" value="ECO:0007669"/>
    <property type="project" value="UniProtKB-KW"/>
</dbReference>
<feature type="signal peptide" evidence="10">
    <location>
        <begin position="1"/>
        <end position="22"/>
    </location>
</feature>
<evidence type="ECO:0000256" key="1">
    <source>
        <dbReference type="ARBA" id="ARBA00004589"/>
    </source>
</evidence>
<gene>
    <name evidence="12" type="ORF">BCR34DRAFT_552635</name>
</gene>
<evidence type="ECO:0000256" key="9">
    <source>
        <dbReference type="PROSITE-ProRule" id="PRU01356"/>
    </source>
</evidence>
<dbReference type="AlphaFoldDB" id="A0A1Y2A9F2"/>
<feature type="disulfide bond" evidence="9">
    <location>
        <begin position="58"/>
        <end position="91"/>
    </location>
</feature>
<dbReference type="OrthoDB" id="3798994at2759"/>
<dbReference type="InterPro" id="IPR008427">
    <property type="entry name" value="Extracellular_membr_CFEM_dom"/>
</dbReference>
<keyword evidence="5" id="KW-0472">Membrane</keyword>
<reference evidence="12 13" key="1">
    <citation type="submission" date="2016-07" db="EMBL/GenBank/DDBJ databases">
        <title>Pervasive Adenine N6-methylation of Active Genes in Fungi.</title>
        <authorList>
            <consortium name="DOE Joint Genome Institute"/>
            <person name="Mondo S.J."/>
            <person name="Dannebaum R.O."/>
            <person name="Kuo R.C."/>
            <person name="Labutti K."/>
            <person name="Haridas S."/>
            <person name="Kuo A."/>
            <person name="Salamov A."/>
            <person name="Ahrendt S.R."/>
            <person name="Lipzen A."/>
            <person name="Sullivan W."/>
            <person name="Andreopoulos W.B."/>
            <person name="Clum A."/>
            <person name="Lindquist E."/>
            <person name="Daum C."/>
            <person name="Ramamoorthy G.K."/>
            <person name="Gryganskyi A."/>
            <person name="Culley D."/>
            <person name="Magnuson J.K."/>
            <person name="James T.Y."/>
            <person name="O'Malley M.A."/>
            <person name="Stajich J.E."/>
            <person name="Spatafora J.W."/>
            <person name="Visel A."/>
            <person name="Grigoriev I.V."/>
        </authorList>
    </citation>
    <scope>NUCLEOTIDE SEQUENCE [LARGE SCALE GENOMIC DNA]</scope>
    <source>
        <strain evidence="12 13">CBS 115471</strain>
    </source>
</reference>
<feature type="disulfide bond" evidence="9">
    <location>
        <begin position="35"/>
        <end position="75"/>
    </location>
</feature>
<evidence type="ECO:0000313" key="13">
    <source>
        <dbReference type="Proteomes" id="UP000193144"/>
    </source>
</evidence>
<evidence type="ECO:0000259" key="11">
    <source>
        <dbReference type="PROSITE" id="PS52012"/>
    </source>
</evidence>
<accession>A0A1Y2A9F2</accession>
<evidence type="ECO:0000256" key="10">
    <source>
        <dbReference type="SAM" id="SignalP"/>
    </source>
</evidence>
<evidence type="ECO:0000256" key="8">
    <source>
        <dbReference type="ARBA" id="ARBA00023288"/>
    </source>
</evidence>
<evidence type="ECO:0000256" key="2">
    <source>
        <dbReference type="ARBA" id="ARBA00004613"/>
    </source>
</evidence>
<feature type="chain" id="PRO_5012350031" description="CFEM domain-containing protein" evidence="10">
    <location>
        <begin position="23"/>
        <end position="277"/>
    </location>
</feature>
<comment type="caution">
    <text evidence="9">Lacks conserved residue(s) required for the propagation of feature annotation.</text>
</comment>
<keyword evidence="6 10" id="KW-0732">Signal</keyword>
<dbReference type="GO" id="GO:0005576">
    <property type="term" value="C:extracellular region"/>
    <property type="evidence" value="ECO:0007669"/>
    <property type="project" value="UniProtKB-SubCell"/>
</dbReference>
<keyword evidence="13" id="KW-1185">Reference proteome</keyword>
<comment type="subcellular location">
    <subcellularLocation>
        <location evidence="1">Membrane</location>
        <topology evidence="1">Lipid-anchor</topology>
        <topology evidence="1">GPI-anchor</topology>
    </subcellularLocation>
    <subcellularLocation>
        <location evidence="2">Secreted</location>
    </subcellularLocation>
</comment>
<dbReference type="PROSITE" id="PS52012">
    <property type="entry name" value="CFEM"/>
    <property type="match status" value="1"/>
</dbReference>
<organism evidence="12 13">
    <name type="scientific">Clohesyomyces aquaticus</name>
    <dbReference type="NCBI Taxonomy" id="1231657"/>
    <lineage>
        <taxon>Eukaryota</taxon>
        <taxon>Fungi</taxon>
        <taxon>Dikarya</taxon>
        <taxon>Ascomycota</taxon>
        <taxon>Pezizomycotina</taxon>
        <taxon>Dothideomycetes</taxon>
        <taxon>Pleosporomycetidae</taxon>
        <taxon>Pleosporales</taxon>
        <taxon>Lindgomycetaceae</taxon>
        <taxon>Clohesyomyces</taxon>
    </lineage>
</organism>
<comment type="caution">
    <text evidence="12">The sequence shown here is derived from an EMBL/GenBank/DDBJ whole genome shotgun (WGS) entry which is preliminary data.</text>
</comment>
<evidence type="ECO:0000256" key="7">
    <source>
        <dbReference type="ARBA" id="ARBA00023157"/>
    </source>
</evidence>